<accession>A0A656Z3Y1</accession>
<protein>
    <submittedName>
        <fullName evidence="2">Uncharacterized protein</fullName>
    </submittedName>
</protein>
<keyword evidence="1" id="KW-1133">Transmembrane helix</keyword>
<gene>
    <name evidence="2" type="ORF">AB664_09045</name>
</gene>
<feature type="transmembrane region" description="Helical" evidence="1">
    <location>
        <begin position="20"/>
        <end position="42"/>
    </location>
</feature>
<evidence type="ECO:0000256" key="1">
    <source>
        <dbReference type="SAM" id="Phobius"/>
    </source>
</evidence>
<sequence>MRVNPIDETRIKQALINTLYKHSAGVLLTNIFVPIPSLLIFWDKVPNVWLIAWCVSVYLLTILRMIVTRAFFRHPKTPDSYLKWAWTAAGLLVAIGYELGTTGLDRFSLGRTTPTFLRNDRHDRSDLWVRTHFVGISAGPRRIAVHNRSAKHDLLPHE</sequence>
<keyword evidence="1" id="KW-0812">Transmembrane</keyword>
<dbReference type="EMBL" id="LUAY01005341">
    <property type="protein sequence ID" value="KYB45353.1"/>
    <property type="molecule type" value="Genomic_DNA"/>
</dbReference>
<proteinExistence type="predicted"/>
<comment type="caution">
    <text evidence="2">The sequence shown here is derived from an EMBL/GenBank/DDBJ whole genome shotgun (WGS) entry which is preliminary data.</text>
</comment>
<dbReference type="AlphaFoldDB" id="A0A656Z3Y1"/>
<evidence type="ECO:0000313" key="2">
    <source>
        <dbReference type="EMBL" id="KYB45353.1"/>
    </source>
</evidence>
<feature type="transmembrane region" description="Helical" evidence="1">
    <location>
        <begin position="48"/>
        <end position="67"/>
    </location>
</feature>
<reference evidence="2" key="1">
    <citation type="submission" date="2016-02" db="EMBL/GenBank/DDBJ databases">
        <title>Genomic sequences of Ochrobactrum anthropi.</title>
        <authorList>
            <person name="Chudasama K.S."/>
            <person name="Thaker V.S."/>
        </authorList>
    </citation>
    <scope>NUCLEOTIDE SEQUENCE [LARGE SCALE GENOMIC DNA]</scope>
    <source>
        <strain evidence="2">SUBG007</strain>
    </source>
</reference>
<keyword evidence="1" id="KW-0472">Membrane</keyword>
<organism evidence="2">
    <name type="scientific">Brucella anthropi</name>
    <name type="common">Ochrobactrum anthropi</name>
    <dbReference type="NCBI Taxonomy" id="529"/>
    <lineage>
        <taxon>Bacteria</taxon>
        <taxon>Pseudomonadati</taxon>
        <taxon>Pseudomonadota</taxon>
        <taxon>Alphaproteobacteria</taxon>
        <taxon>Hyphomicrobiales</taxon>
        <taxon>Brucellaceae</taxon>
        <taxon>Brucella/Ochrobactrum group</taxon>
        <taxon>Brucella</taxon>
    </lineage>
</organism>
<name>A0A656Z3Y1_BRUAN</name>